<name>A0A1A9I1T8_9BACT</name>
<evidence type="ECO:0000313" key="2">
    <source>
        <dbReference type="Proteomes" id="UP000077667"/>
    </source>
</evidence>
<protein>
    <submittedName>
        <fullName evidence="1">Uncharacterized protein</fullName>
    </submittedName>
</protein>
<dbReference type="KEGG" id="nia:A8C56_06490"/>
<accession>A0A1A9I1T8</accession>
<proteinExistence type="predicted"/>
<dbReference type="AlphaFoldDB" id="A0A1A9I1T8"/>
<dbReference type="RefSeq" id="WP_067753552.1">
    <property type="nucleotide sequence ID" value="NZ_CP015772.1"/>
</dbReference>
<dbReference type="Proteomes" id="UP000077667">
    <property type="component" value="Chromosome"/>
</dbReference>
<dbReference type="EMBL" id="CP015772">
    <property type="protein sequence ID" value="ANH80671.1"/>
    <property type="molecule type" value="Genomic_DNA"/>
</dbReference>
<organism evidence="1 2">
    <name type="scientific">Niabella ginsenosidivorans</name>
    <dbReference type="NCBI Taxonomy" id="1176587"/>
    <lineage>
        <taxon>Bacteria</taxon>
        <taxon>Pseudomonadati</taxon>
        <taxon>Bacteroidota</taxon>
        <taxon>Chitinophagia</taxon>
        <taxon>Chitinophagales</taxon>
        <taxon>Chitinophagaceae</taxon>
        <taxon>Niabella</taxon>
    </lineage>
</organism>
<gene>
    <name evidence="1" type="ORF">A8C56_06490</name>
</gene>
<reference evidence="1 2" key="1">
    <citation type="submission" date="2016-05" db="EMBL/GenBank/DDBJ databases">
        <title>Niabella ginsenosidivorans BS26 whole genome sequencing.</title>
        <authorList>
            <person name="Im W.T."/>
            <person name="Siddiqi M.Z."/>
        </authorList>
    </citation>
    <scope>NUCLEOTIDE SEQUENCE [LARGE SCALE GENOMIC DNA]</scope>
    <source>
        <strain evidence="1 2">BS26</strain>
    </source>
</reference>
<evidence type="ECO:0000313" key="1">
    <source>
        <dbReference type="EMBL" id="ANH80671.1"/>
    </source>
</evidence>
<keyword evidence="2" id="KW-1185">Reference proteome</keyword>
<sequence length="63" mass="6702">MLWYAFNHGRPSADFIKQIRNLFREVKPLCEALGAIGTISLAIGNASGSAHNGASAIELTAMV</sequence>